<evidence type="ECO:0000259" key="8">
    <source>
        <dbReference type="Pfam" id="PF00370"/>
    </source>
</evidence>
<comment type="similarity">
    <text evidence="1">Belongs to the FGGY kinase family.</text>
</comment>
<keyword evidence="11" id="KW-1185">Reference proteome</keyword>
<keyword evidence="4" id="KW-0418">Kinase</keyword>
<dbReference type="InterPro" id="IPR043129">
    <property type="entry name" value="ATPase_NBD"/>
</dbReference>
<feature type="region of interest" description="Disordered" evidence="7">
    <location>
        <begin position="508"/>
        <end position="552"/>
    </location>
</feature>
<keyword evidence="3" id="KW-0547">Nucleotide-binding</keyword>
<protein>
    <submittedName>
        <fullName evidence="10">Rhamnulokinase</fullName>
    </submittedName>
</protein>
<accession>A0ABS3Y4I9</accession>
<dbReference type="Gene3D" id="3.30.420.40">
    <property type="match status" value="2"/>
</dbReference>
<evidence type="ECO:0000256" key="3">
    <source>
        <dbReference type="ARBA" id="ARBA00022741"/>
    </source>
</evidence>
<comment type="caution">
    <text evidence="10">The sequence shown here is derived from an EMBL/GenBank/DDBJ whole genome shotgun (WGS) entry which is preliminary data.</text>
</comment>
<dbReference type="PANTHER" id="PTHR43095">
    <property type="entry name" value="SUGAR KINASE"/>
    <property type="match status" value="1"/>
</dbReference>
<evidence type="ECO:0000259" key="9">
    <source>
        <dbReference type="Pfam" id="PF02782"/>
    </source>
</evidence>
<dbReference type="RefSeq" id="WP_209214103.1">
    <property type="nucleotide sequence ID" value="NZ_JAFFZM010000025.1"/>
</dbReference>
<sequence length="552" mass="58176">MPHSSPTPPPSRTAASKGAFAAVDLGASSGRVMLGQVRDGSIALEEVDRFPNRPVRVLGTLHWDVLDLYRGVLDGLRAAGAATGAGPDGVASVGIDSWGVDYGLLDADGTLLGNPVHYRDARTQGMPAEVEKVLPAAELYAHTGIQRMPINTLYQLAAAREDSRFRAARQLLLIPDLISYWLTGQRGTELTIASTTQLIDPRTRDWSPVVMDALGVDRGLFPPLRTPGDGAGQLRDDVLAETGLTGPVPVTAVGAHDTASAVAGVPAQGSRFAYIATGTWSLAGVELTSAVLTEESRAANFTNELGVDGTVRYLRNIMGLWLLQECLRAWEAQGTPQELDTLLEEAAEVPGLRSVVDAGSAEFLRPGRMPQRIADVCRRTGQPVPRDPAETTRCVLDSLALAHREAVFDARRLSGQDVETVHIVGGGARNALLCRLTADACGLPVVAGPVEAAAYGNVLVQARTAAAVTGPLGALRALVRSSVRLRQYAPTGDHSAWEQAAARIRTEARTDAGTDTGTDTGADVRTAVRSGTHEDAPRGGPQPKDGREASCA</sequence>
<dbReference type="CDD" id="cd07771">
    <property type="entry name" value="ASKHA_NBD_FGGY_RhaB-like"/>
    <property type="match status" value="1"/>
</dbReference>
<dbReference type="SUPFAM" id="SSF53067">
    <property type="entry name" value="Actin-like ATPase domain"/>
    <property type="match status" value="2"/>
</dbReference>
<keyword evidence="6" id="KW-0684">Rhamnose metabolism</keyword>
<evidence type="ECO:0000256" key="6">
    <source>
        <dbReference type="ARBA" id="ARBA00023308"/>
    </source>
</evidence>
<feature type="domain" description="Carbohydrate kinase FGGY C-terminal" evidence="9">
    <location>
        <begin position="273"/>
        <end position="464"/>
    </location>
</feature>
<name>A0ABS3Y4I9_9ACTN</name>
<dbReference type="Pfam" id="PF00370">
    <property type="entry name" value="FGGY_N"/>
    <property type="match status" value="1"/>
</dbReference>
<feature type="domain" description="Carbohydrate kinase FGGY N-terminal" evidence="8">
    <location>
        <begin position="22"/>
        <end position="264"/>
    </location>
</feature>
<dbReference type="Proteomes" id="UP000721954">
    <property type="component" value="Unassembled WGS sequence"/>
</dbReference>
<evidence type="ECO:0000256" key="4">
    <source>
        <dbReference type="ARBA" id="ARBA00022777"/>
    </source>
</evidence>
<gene>
    <name evidence="10" type="ORF">JW613_30475</name>
</gene>
<evidence type="ECO:0000313" key="10">
    <source>
        <dbReference type="EMBL" id="MBO8202577.1"/>
    </source>
</evidence>
<organism evidence="10 11">
    <name type="scientific">Streptomyces smyrnaeus</name>
    <dbReference type="NCBI Taxonomy" id="1387713"/>
    <lineage>
        <taxon>Bacteria</taxon>
        <taxon>Bacillati</taxon>
        <taxon>Actinomycetota</taxon>
        <taxon>Actinomycetes</taxon>
        <taxon>Kitasatosporales</taxon>
        <taxon>Streptomycetaceae</taxon>
        <taxon>Streptomyces</taxon>
    </lineage>
</organism>
<evidence type="ECO:0000313" key="11">
    <source>
        <dbReference type="Proteomes" id="UP000721954"/>
    </source>
</evidence>
<reference evidence="10 11" key="1">
    <citation type="submission" date="2021-02" db="EMBL/GenBank/DDBJ databases">
        <title>Streptomyces spirodelae sp. nov., isolated from duckweed.</title>
        <authorList>
            <person name="Saimee Y."/>
            <person name="Duangmal K."/>
        </authorList>
    </citation>
    <scope>NUCLEOTIDE SEQUENCE [LARGE SCALE GENOMIC DNA]</scope>
    <source>
        <strain evidence="10 11">DSM 42105</strain>
    </source>
</reference>
<dbReference type="InterPro" id="IPR018485">
    <property type="entry name" value="FGGY_C"/>
</dbReference>
<evidence type="ECO:0000256" key="2">
    <source>
        <dbReference type="ARBA" id="ARBA00022679"/>
    </source>
</evidence>
<dbReference type="InterPro" id="IPR018484">
    <property type="entry name" value="FGGY_N"/>
</dbReference>
<keyword evidence="5" id="KW-0067">ATP-binding</keyword>
<evidence type="ECO:0000256" key="7">
    <source>
        <dbReference type="SAM" id="MobiDB-lite"/>
    </source>
</evidence>
<dbReference type="EMBL" id="JAFFZM010000025">
    <property type="protein sequence ID" value="MBO8202577.1"/>
    <property type="molecule type" value="Genomic_DNA"/>
</dbReference>
<evidence type="ECO:0000256" key="5">
    <source>
        <dbReference type="ARBA" id="ARBA00022840"/>
    </source>
</evidence>
<feature type="compositionally biased region" description="Low complexity" evidence="7">
    <location>
        <begin position="513"/>
        <end position="527"/>
    </location>
</feature>
<dbReference type="Pfam" id="PF02782">
    <property type="entry name" value="FGGY_C"/>
    <property type="match status" value="1"/>
</dbReference>
<dbReference type="GeneID" id="96262942"/>
<dbReference type="InterPro" id="IPR050406">
    <property type="entry name" value="FGGY_Carb_Kinase"/>
</dbReference>
<proteinExistence type="inferred from homology"/>
<dbReference type="InterPro" id="IPR013449">
    <property type="entry name" value="Rhamnulokinase"/>
</dbReference>
<keyword evidence="2" id="KW-0808">Transferase</keyword>
<evidence type="ECO:0000256" key="1">
    <source>
        <dbReference type="ARBA" id="ARBA00009156"/>
    </source>
</evidence>